<evidence type="ECO:0000256" key="13">
    <source>
        <dbReference type="SAM" id="MobiDB-lite"/>
    </source>
</evidence>
<dbReference type="RefSeq" id="XP_046015506.1">
    <property type="nucleotide sequence ID" value="XM_046153273.1"/>
</dbReference>
<evidence type="ECO:0000256" key="1">
    <source>
        <dbReference type="ARBA" id="ARBA00001936"/>
    </source>
</evidence>
<dbReference type="OrthoDB" id="10263155at2759"/>
<dbReference type="GO" id="GO:0031123">
    <property type="term" value="P:RNA 3'-end processing"/>
    <property type="evidence" value="ECO:0007669"/>
    <property type="project" value="InterPro"/>
</dbReference>
<dbReference type="GO" id="GO:0005524">
    <property type="term" value="F:ATP binding"/>
    <property type="evidence" value="ECO:0007669"/>
    <property type="project" value="UniProtKB-KW"/>
</dbReference>
<dbReference type="InterPro" id="IPR036691">
    <property type="entry name" value="Endo/exonu/phosph_ase_sf"/>
</dbReference>
<keyword evidence="7" id="KW-0808">Transferase</keyword>
<dbReference type="SUPFAM" id="SSF81301">
    <property type="entry name" value="Nucleotidyltransferase"/>
    <property type="match status" value="1"/>
</dbReference>
<comment type="cofactor">
    <cofactor evidence="2">
        <name>Mg(2+)</name>
        <dbReference type="ChEBI" id="CHEBI:18420"/>
    </cofactor>
</comment>
<dbReference type="GO" id="GO:0003723">
    <property type="term" value="F:RNA binding"/>
    <property type="evidence" value="ECO:0007669"/>
    <property type="project" value="InterPro"/>
</dbReference>
<dbReference type="GO" id="GO:0005634">
    <property type="term" value="C:nucleus"/>
    <property type="evidence" value="ECO:0007669"/>
    <property type="project" value="UniProtKB-SubCell"/>
</dbReference>
<keyword evidence="6" id="KW-0507">mRNA processing</keyword>
<keyword evidence="9" id="KW-0547">Nucleotide-binding</keyword>
<comment type="subcellular location">
    <subcellularLocation>
        <location evidence="3">Nucleus</location>
    </subcellularLocation>
</comment>
<comment type="similarity">
    <text evidence="4">Belongs to the poly(A) polymerase family.</text>
</comment>
<dbReference type="SUPFAM" id="SSF55003">
    <property type="entry name" value="PAP/Archaeal CCA-adding enzyme, C-terminal domain"/>
    <property type="match status" value="1"/>
</dbReference>
<dbReference type="GO" id="GO:0006397">
    <property type="term" value="P:mRNA processing"/>
    <property type="evidence" value="ECO:0007669"/>
    <property type="project" value="UniProtKB-KW"/>
</dbReference>
<evidence type="ECO:0000256" key="5">
    <source>
        <dbReference type="ARBA" id="ARBA00012388"/>
    </source>
</evidence>
<dbReference type="EC" id="2.7.7.19" evidence="5"/>
<evidence type="ECO:0000256" key="2">
    <source>
        <dbReference type="ARBA" id="ARBA00001946"/>
    </source>
</evidence>
<evidence type="ECO:0000256" key="12">
    <source>
        <dbReference type="ARBA" id="ARBA00023242"/>
    </source>
</evidence>
<keyword evidence="10" id="KW-0067">ATP-binding</keyword>
<dbReference type="EMBL" id="JAGTJQ010000003">
    <property type="protein sequence ID" value="KAH7035413.1"/>
    <property type="molecule type" value="Genomic_DNA"/>
</dbReference>
<comment type="cofactor">
    <cofactor evidence="1">
        <name>Mn(2+)</name>
        <dbReference type="ChEBI" id="CHEBI:29035"/>
    </cofactor>
</comment>
<dbReference type="Pfam" id="PF13563">
    <property type="entry name" value="2_5_RNA_ligase2"/>
    <property type="match status" value="1"/>
</dbReference>
<dbReference type="InterPro" id="IPR040459">
    <property type="entry name" value="MJ1316"/>
</dbReference>
<dbReference type="InterPro" id="IPR005135">
    <property type="entry name" value="Endo/exonuclease/phosphatase"/>
</dbReference>
<dbReference type="GeneID" id="70182819"/>
<dbReference type="Pfam" id="PF04457">
    <property type="entry name" value="MJ1316"/>
    <property type="match status" value="1"/>
</dbReference>
<feature type="compositionally biased region" description="Low complexity" evidence="13">
    <location>
        <begin position="1233"/>
        <end position="1242"/>
    </location>
</feature>
<evidence type="ECO:0000256" key="8">
    <source>
        <dbReference type="ARBA" id="ARBA00022723"/>
    </source>
</evidence>
<dbReference type="Pfam" id="PF20750">
    <property type="entry name" value="PAP_NTPase"/>
    <property type="match status" value="1"/>
</dbReference>
<dbReference type="InterPro" id="IPR011068">
    <property type="entry name" value="NuclTrfase_I-like_C"/>
</dbReference>
<evidence type="ECO:0000259" key="17">
    <source>
        <dbReference type="Pfam" id="PF20750"/>
    </source>
</evidence>
<feature type="compositionally biased region" description="Acidic residues" evidence="13">
    <location>
        <begin position="1186"/>
        <end position="1214"/>
    </location>
</feature>
<keyword evidence="19" id="KW-1185">Reference proteome</keyword>
<evidence type="ECO:0000256" key="11">
    <source>
        <dbReference type="ARBA" id="ARBA00022842"/>
    </source>
</evidence>
<keyword evidence="11" id="KW-0460">Magnesium</keyword>
<gene>
    <name evidence="18" type="ORF">B0I36DRAFT_318308</name>
</gene>
<dbReference type="Gene3D" id="1.10.1410.10">
    <property type="match status" value="1"/>
</dbReference>
<evidence type="ECO:0000313" key="19">
    <source>
        <dbReference type="Proteomes" id="UP000756346"/>
    </source>
</evidence>
<evidence type="ECO:0000259" key="14">
    <source>
        <dbReference type="Pfam" id="PF03372"/>
    </source>
</evidence>
<dbReference type="SUPFAM" id="SSF55144">
    <property type="entry name" value="LigT-like"/>
    <property type="match status" value="1"/>
</dbReference>
<reference evidence="18" key="1">
    <citation type="journal article" date="2021" name="Nat. Commun.">
        <title>Genetic determinants of endophytism in the Arabidopsis root mycobiome.</title>
        <authorList>
            <person name="Mesny F."/>
            <person name="Miyauchi S."/>
            <person name="Thiergart T."/>
            <person name="Pickel B."/>
            <person name="Atanasova L."/>
            <person name="Karlsson M."/>
            <person name="Huettel B."/>
            <person name="Barry K.W."/>
            <person name="Haridas S."/>
            <person name="Chen C."/>
            <person name="Bauer D."/>
            <person name="Andreopoulos W."/>
            <person name="Pangilinan J."/>
            <person name="LaButti K."/>
            <person name="Riley R."/>
            <person name="Lipzen A."/>
            <person name="Clum A."/>
            <person name="Drula E."/>
            <person name="Henrissat B."/>
            <person name="Kohler A."/>
            <person name="Grigoriev I.V."/>
            <person name="Martin F.M."/>
            <person name="Hacquard S."/>
        </authorList>
    </citation>
    <scope>NUCLEOTIDE SEQUENCE</scope>
    <source>
        <strain evidence="18">MPI-CAGE-CH-0230</strain>
    </source>
</reference>
<keyword evidence="8" id="KW-0479">Metal-binding</keyword>
<dbReference type="GO" id="GO:1990817">
    <property type="term" value="F:poly(A) RNA polymerase activity"/>
    <property type="evidence" value="ECO:0007669"/>
    <property type="project" value="UniProtKB-EC"/>
</dbReference>
<keyword evidence="12" id="KW-0539">Nucleus</keyword>
<dbReference type="InterPro" id="IPR043519">
    <property type="entry name" value="NT_sf"/>
</dbReference>
<dbReference type="GO" id="GO:0046872">
    <property type="term" value="F:metal ion binding"/>
    <property type="evidence" value="ECO:0007669"/>
    <property type="project" value="UniProtKB-KW"/>
</dbReference>
<evidence type="ECO:0000256" key="10">
    <source>
        <dbReference type="ARBA" id="ARBA00022840"/>
    </source>
</evidence>
<feature type="domain" description="Poly(A) polymerase nucleotidyltransferase" evidence="17">
    <location>
        <begin position="642"/>
        <end position="760"/>
    </location>
</feature>
<evidence type="ECO:0000256" key="4">
    <source>
        <dbReference type="ARBA" id="ARBA00010912"/>
    </source>
</evidence>
<comment type="caution">
    <text evidence="18">The sequence shown here is derived from an EMBL/GenBank/DDBJ whole genome shotgun (WGS) entry which is preliminary data.</text>
</comment>
<dbReference type="Gene3D" id="3.30.460.10">
    <property type="entry name" value="Beta Polymerase, domain 2"/>
    <property type="match status" value="1"/>
</dbReference>
<dbReference type="Pfam" id="PF04928">
    <property type="entry name" value="PAP_central"/>
    <property type="match status" value="1"/>
</dbReference>
<organism evidence="18 19">
    <name type="scientific">Microdochium trichocladiopsis</name>
    <dbReference type="NCBI Taxonomy" id="1682393"/>
    <lineage>
        <taxon>Eukaryota</taxon>
        <taxon>Fungi</taxon>
        <taxon>Dikarya</taxon>
        <taxon>Ascomycota</taxon>
        <taxon>Pezizomycotina</taxon>
        <taxon>Sordariomycetes</taxon>
        <taxon>Xylariomycetidae</taxon>
        <taxon>Xylariales</taxon>
        <taxon>Microdochiaceae</taxon>
        <taxon>Microdochium</taxon>
    </lineage>
</organism>
<dbReference type="SUPFAM" id="SSF56219">
    <property type="entry name" value="DNase I-like"/>
    <property type="match status" value="1"/>
</dbReference>
<evidence type="ECO:0000259" key="15">
    <source>
        <dbReference type="Pfam" id="PF04457"/>
    </source>
</evidence>
<dbReference type="Gene3D" id="3.90.1140.10">
    <property type="entry name" value="Cyclic phosphodiesterase"/>
    <property type="match status" value="1"/>
</dbReference>
<protein>
    <recommendedName>
        <fullName evidence="5">polynucleotide adenylyltransferase</fullName>
        <ecNumber evidence="5">2.7.7.19</ecNumber>
    </recommendedName>
</protein>
<evidence type="ECO:0000256" key="7">
    <source>
        <dbReference type="ARBA" id="ARBA00022679"/>
    </source>
</evidence>
<evidence type="ECO:0000256" key="3">
    <source>
        <dbReference type="ARBA" id="ARBA00004123"/>
    </source>
</evidence>
<accession>A0A9P9BQZ5</accession>
<dbReference type="InterPro" id="IPR007012">
    <property type="entry name" value="PolA_pol_cen_dom"/>
</dbReference>
<evidence type="ECO:0000259" key="16">
    <source>
        <dbReference type="Pfam" id="PF04928"/>
    </source>
</evidence>
<proteinExistence type="inferred from homology"/>
<dbReference type="Gene3D" id="3.60.10.10">
    <property type="entry name" value="Endonuclease/exonuclease/phosphatase"/>
    <property type="match status" value="1"/>
</dbReference>
<feature type="domain" description="Endonuclease/exonuclease/phosphatase" evidence="14">
    <location>
        <begin position="277"/>
        <end position="604"/>
    </location>
</feature>
<dbReference type="PANTHER" id="PTHR10682">
    <property type="entry name" value="POLY A POLYMERASE"/>
    <property type="match status" value="1"/>
</dbReference>
<dbReference type="PANTHER" id="PTHR10682:SF23">
    <property type="entry name" value="POLYNUCLEOTIDE ADENYLYLTRANSFERASE"/>
    <property type="match status" value="1"/>
</dbReference>
<feature type="region of interest" description="Disordered" evidence="13">
    <location>
        <begin position="1177"/>
        <end position="1243"/>
    </location>
</feature>
<dbReference type="Proteomes" id="UP000756346">
    <property type="component" value="Unassembled WGS sequence"/>
</dbReference>
<feature type="domain" description="MJ1316 RNA cyclic group end recognition" evidence="15">
    <location>
        <begin position="1253"/>
        <end position="1327"/>
    </location>
</feature>
<evidence type="ECO:0000256" key="6">
    <source>
        <dbReference type="ARBA" id="ARBA00022664"/>
    </source>
</evidence>
<evidence type="ECO:0000313" key="18">
    <source>
        <dbReference type="EMBL" id="KAH7035413.1"/>
    </source>
</evidence>
<dbReference type="SUPFAM" id="SSF81631">
    <property type="entry name" value="PAP/OAS1 substrate-binding domain"/>
    <property type="match status" value="1"/>
</dbReference>
<dbReference type="Pfam" id="PF03372">
    <property type="entry name" value="Exo_endo_phos"/>
    <property type="match status" value="1"/>
</dbReference>
<name>A0A9P9BQZ5_9PEZI</name>
<dbReference type="InterPro" id="IPR048840">
    <property type="entry name" value="PolA_pol_NTPase"/>
</dbReference>
<feature type="domain" description="Poly(A) polymerase central" evidence="16">
    <location>
        <begin position="846"/>
        <end position="920"/>
    </location>
</feature>
<dbReference type="InterPro" id="IPR009097">
    <property type="entry name" value="Cyclic_Pdiesterase"/>
</dbReference>
<sequence>MAGTQEIASESASVALSSYDTALCWIPDEENWPCLDRLRSLYDKGYEKWPPHVNLLYPFVATDALERASRDILSGLTSWRDDGAATPTVHLNSTGVFPHRNDNTVFLSDNDTDRKRAVSRLRTAILKSLSQKPSNNFQMHMTIGQSQDLNSDSHHFLVQKAGLLPTQPWQMDKLHILVREKSPATATTKSLNRMTTWGIIDLKAMSVDVLPKPLPFYNHVKLTSKTGEDASELQAETDASSQLPYCFDTLQQRWVRYNASNNVSIEAVAIPTSISIASYNVLAEFFYPVSYQRYPILVRNILEKGAKSDILVLQEVTDDFLTYLLGNSSIREHYSFASHGPPQQDDLEPLPSHLNVVILSRFRFTWKRVSFQRRHKTSIVAQFPDLAEQAPVSRDGGSGKTPSSPLVLATVHLTCGLTDGSVTAKKLELQAVLRYLEESHPNNPWILTGDFNISTSAHAIDMARQKGAISPQTVTYLHDLESRLFDAGLVDSWATAKIQRGDGRLLSGLTGDHQTSYEEDDDAFEGEDGATFDPLTNDLAAEIVGSGFNRRPQRYDRILVKGQDTFHVAGFNMFGQDLGVLGPRHPTKADPEESLGAKSYGSDHWGVRCSLKISTSAAGSGPSSESNNSTLATAIQVKEAPESLRDVTELKQCLDRHQVMPSAQEAELRERALRLLKEIVLQADSNTTTAAATTTATSSTRGQPSFVMVPVGSYGLGVWTASSDVDCLCIGPVSSHVFFSLAVQRIRKAEQQQRYQVEKDGAMVSSVRLVRKVHAHSGTMLELEVLGIKMDLQYCASAFIAETWPYATRVAPNDPTFQLSSQALAKLKPMRDLYYLRRTIPDFAAFRTAYHLVKLWAKQRGIYSAKFGYLGGIHISIMLSSVCKMICHNFKGHTASMSAATILTTFFNYYADFDWASHAVYDPFFHTESGGGRALRYVRTAREPLAILGWHGPALNVAVAASAPTAKTIAGEFRRAAAQLSTPGMTWSGFMDGASGPNDVVGEAVGAAGVPRGGIKASGSDEFLASFKSYVKIEAQFWGVSLAKGTGFVGWLESRCTMLLVDIDRRVPGVHARIWPARFVDRETTSTAATRDADGHIQDYKGYYLAGLEPSQKNTAEPAQTMMTKDESKVVLGALQTALAKFESQIRGDERFYDAKSSWMSASVVSRQDLGDLELDDREWGQYTIGDDDDDEEDDDDDDEEEEDDDEDVDDDLEALTTAADKAKSSKKKRGTGKAAAAATSKLPTRPAYQGKFRSSADVINRLRWDPDLDSSEYIVGYEDRFLGVRERALDAWKSEQTDEEFIPQHRILYFKRRGAGGSDASIVWHRGQRKDDIFGSGVSSLGR</sequence>
<evidence type="ECO:0000256" key="9">
    <source>
        <dbReference type="ARBA" id="ARBA00022741"/>
    </source>
</evidence>